<proteinExistence type="predicted"/>
<feature type="domain" description="Fe/B12 periplasmic-binding" evidence="2">
    <location>
        <begin position="93"/>
        <end position="367"/>
    </location>
</feature>
<name>A0A1M7ZK12_9BACT</name>
<keyword evidence="1" id="KW-0732">Signal</keyword>
<keyword evidence="4" id="KW-1185">Reference proteome</keyword>
<organism evidence="3 4">
    <name type="scientific">Algoriphagus zhangzhouensis</name>
    <dbReference type="NCBI Taxonomy" id="1073327"/>
    <lineage>
        <taxon>Bacteria</taxon>
        <taxon>Pseudomonadati</taxon>
        <taxon>Bacteroidota</taxon>
        <taxon>Cytophagia</taxon>
        <taxon>Cytophagales</taxon>
        <taxon>Cyclobacteriaceae</taxon>
        <taxon>Algoriphagus</taxon>
    </lineage>
</organism>
<evidence type="ECO:0000259" key="2">
    <source>
        <dbReference type="PROSITE" id="PS50983"/>
    </source>
</evidence>
<sequence length="382" mass="43128">MKILNKFFSPLLALIILFSCAEKSAENEKLTLENIPLSYAQGFDIQEGEGFWVLTVTQPWKGAEQSFKYLVLEEGKSGPAGEFNGVIQLPVEEVILTSTTQIPHLDLLGETQKMIAFPNLDLISSEKVWDRISQDLVKDLGSAPSANVEMILEMEPDWMMVSTLGEDLRNIDLLNQAGIPTPINGEYVEQHPLGRAEWIKFTGVLLGKFEEADSVFKSVEKAYLEAEALVKTIPDFDKPTVLSGVLYQDIWYAPGSESWGAKILENAGGNYIFKEQKGTGSLELNYEYVLDQAMDSQFWIGSADFNSLQEMGEAEPRYKAFEAFKEGNVFTYTAKKGPKGGFEYFELGYMRPDWVLKDLIKILHPNLLPDYQLYFYNQLNEN</sequence>
<protein>
    <submittedName>
        <fullName evidence="3">Iron complex transport system substrate-binding protein</fullName>
    </submittedName>
</protein>
<dbReference type="Pfam" id="PF01497">
    <property type="entry name" value="Peripla_BP_2"/>
    <property type="match status" value="1"/>
</dbReference>
<dbReference type="EMBL" id="FRXN01000007">
    <property type="protein sequence ID" value="SHO65250.1"/>
    <property type="molecule type" value="Genomic_DNA"/>
</dbReference>
<evidence type="ECO:0000313" key="3">
    <source>
        <dbReference type="EMBL" id="SHO65250.1"/>
    </source>
</evidence>
<gene>
    <name evidence="3" type="ORF">SAMN04488108_3937</name>
</gene>
<dbReference type="PROSITE" id="PS50983">
    <property type="entry name" value="FE_B12_PBP"/>
    <property type="match status" value="1"/>
</dbReference>
<dbReference type="Gene3D" id="3.40.50.1980">
    <property type="entry name" value="Nitrogenase molybdenum iron protein domain"/>
    <property type="match status" value="2"/>
</dbReference>
<dbReference type="PROSITE" id="PS51257">
    <property type="entry name" value="PROKAR_LIPOPROTEIN"/>
    <property type="match status" value="1"/>
</dbReference>
<dbReference type="STRING" id="1073327.SAMN04488108_3937"/>
<dbReference type="AlphaFoldDB" id="A0A1M7ZK12"/>
<dbReference type="SUPFAM" id="SSF53807">
    <property type="entry name" value="Helical backbone' metal receptor"/>
    <property type="match status" value="1"/>
</dbReference>
<reference evidence="4" key="1">
    <citation type="submission" date="2016-12" db="EMBL/GenBank/DDBJ databases">
        <authorList>
            <person name="Varghese N."/>
            <person name="Submissions S."/>
        </authorList>
    </citation>
    <scope>NUCLEOTIDE SEQUENCE [LARGE SCALE GENOMIC DNA]</scope>
    <source>
        <strain evidence="4">DSM 25035</strain>
    </source>
</reference>
<dbReference type="RefSeq" id="WP_073573541.1">
    <property type="nucleotide sequence ID" value="NZ_FRXN01000007.1"/>
</dbReference>
<dbReference type="PANTHER" id="PTHR30535:SF34">
    <property type="entry name" value="MOLYBDATE-BINDING PROTEIN MOLA"/>
    <property type="match status" value="1"/>
</dbReference>
<dbReference type="InterPro" id="IPR002491">
    <property type="entry name" value="ABC_transptr_periplasmic_BD"/>
</dbReference>
<evidence type="ECO:0000256" key="1">
    <source>
        <dbReference type="SAM" id="SignalP"/>
    </source>
</evidence>
<accession>A0A1M7ZK12</accession>
<dbReference type="GO" id="GO:0071281">
    <property type="term" value="P:cellular response to iron ion"/>
    <property type="evidence" value="ECO:0007669"/>
    <property type="project" value="TreeGrafter"/>
</dbReference>
<dbReference type="PANTHER" id="PTHR30535">
    <property type="entry name" value="VITAMIN B12-BINDING PROTEIN"/>
    <property type="match status" value="1"/>
</dbReference>
<evidence type="ECO:0000313" key="4">
    <source>
        <dbReference type="Proteomes" id="UP000184609"/>
    </source>
</evidence>
<dbReference type="Proteomes" id="UP000184609">
    <property type="component" value="Unassembled WGS sequence"/>
</dbReference>
<feature type="chain" id="PRO_5011980427" evidence="1">
    <location>
        <begin position="22"/>
        <end position="382"/>
    </location>
</feature>
<dbReference type="InterPro" id="IPR050902">
    <property type="entry name" value="ABC_Transporter_SBP"/>
</dbReference>
<feature type="signal peptide" evidence="1">
    <location>
        <begin position="1"/>
        <end position="21"/>
    </location>
</feature>